<dbReference type="GO" id="GO:0020037">
    <property type="term" value="F:heme binding"/>
    <property type="evidence" value="ECO:0007669"/>
    <property type="project" value="InterPro"/>
</dbReference>
<dbReference type="InterPro" id="IPR032407">
    <property type="entry name" value="MHB"/>
</dbReference>
<feature type="domain" description="Haemophore haem-binding" evidence="2">
    <location>
        <begin position="61"/>
        <end position="137"/>
    </location>
</feature>
<dbReference type="NCBIfam" id="TIGR04529">
    <property type="entry name" value="MTB_hemophore"/>
    <property type="match status" value="1"/>
</dbReference>
<name>D5P750_9MYCO</name>
<feature type="signal peptide" evidence="1">
    <location>
        <begin position="1"/>
        <end position="38"/>
    </location>
</feature>
<proteinExistence type="predicted"/>
<feature type="chain" id="PRO_5003074743" description="Haemophore haem-binding domain-containing protein" evidence="1">
    <location>
        <begin position="39"/>
        <end position="137"/>
    </location>
</feature>
<evidence type="ECO:0000256" key="1">
    <source>
        <dbReference type="SAM" id="SignalP"/>
    </source>
</evidence>
<evidence type="ECO:0000259" key="2">
    <source>
        <dbReference type="Pfam" id="PF16525"/>
    </source>
</evidence>
<dbReference type="Gene3D" id="1.20.20.20">
    <property type="entry name" value="Haemophore, haem-binding domain"/>
    <property type="match status" value="1"/>
</dbReference>
<keyword evidence="4" id="KW-1185">Reference proteome</keyword>
<keyword evidence="1" id="KW-0732">Signal</keyword>
<dbReference type="HOGENOM" id="CLU_127621_2_0_11"/>
<evidence type="ECO:0000313" key="4">
    <source>
        <dbReference type="Proteomes" id="UP000003653"/>
    </source>
</evidence>
<organism evidence="3 4">
    <name type="scientific">Mycobacterium parascrofulaceum ATCC BAA-614</name>
    <dbReference type="NCBI Taxonomy" id="525368"/>
    <lineage>
        <taxon>Bacteria</taxon>
        <taxon>Bacillati</taxon>
        <taxon>Actinomycetota</taxon>
        <taxon>Actinomycetes</taxon>
        <taxon>Mycobacteriales</taxon>
        <taxon>Mycobacteriaceae</taxon>
        <taxon>Mycobacterium</taxon>
        <taxon>Mycobacterium simiae complex</taxon>
    </lineage>
</organism>
<dbReference type="Proteomes" id="UP000003653">
    <property type="component" value="Unassembled WGS sequence"/>
</dbReference>
<protein>
    <recommendedName>
        <fullName evidence="2">Haemophore haem-binding domain-containing protein</fullName>
    </recommendedName>
</protein>
<gene>
    <name evidence="3" type="ORF">HMPREF0591_1994</name>
</gene>
<dbReference type="InterPro" id="IPR038378">
    <property type="entry name" value="MHB_sf"/>
</dbReference>
<dbReference type="EMBL" id="ADNV01000193">
    <property type="protein sequence ID" value="EFG78078.1"/>
    <property type="molecule type" value="Genomic_DNA"/>
</dbReference>
<reference evidence="3 4" key="1">
    <citation type="submission" date="2010-04" db="EMBL/GenBank/DDBJ databases">
        <authorList>
            <person name="Muzny D."/>
            <person name="Qin X."/>
            <person name="Deng J."/>
            <person name="Jiang H."/>
            <person name="Liu Y."/>
            <person name="Qu J."/>
            <person name="Song X.-Z."/>
            <person name="Zhang L."/>
            <person name="Thornton R."/>
            <person name="Coyle M."/>
            <person name="Francisco L."/>
            <person name="Jackson L."/>
            <person name="Javaid M."/>
            <person name="Korchina V."/>
            <person name="Kovar C."/>
            <person name="Mata R."/>
            <person name="Mathew T."/>
            <person name="Ngo R."/>
            <person name="Nguyen L."/>
            <person name="Nguyen N."/>
            <person name="Okwuonu G."/>
            <person name="Ongeri F."/>
            <person name="Pham C."/>
            <person name="Simmons D."/>
            <person name="Wilczek-Boney K."/>
            <person name="Hale W."/>
            <person name="Jakkamsetti A."/>
            <person name="Pham P."/>
            <person name="Ruth R."/>
            <person name="San Lucas F."/>
            <person name="Warren J."/>
            <person name="Zhang J."/>
            <person name="Zhao Z."/>
            <person name="Zhou C."/>
            <person name="Zhu D."/>
            <person name="Lee S."/>
            <person name="Bess C."/>
            <person name="Blankenburg K."/>
            <person name="Forbes L."/>
            <person name="Fu Q."/>
            <person name="Gubbala S."/>
            <person name="Hirani K."/>
            <person name="Jayaseelan J.C."/>
            <person name="Lara F."/>
            <person name="Munidasa M."/>
            <person name="Palculict T."/>
            <person name="Patil S."/>
            <person name="Pu L.-L."/>
            <person name="Saada N."/>
            <person name="Tang L."/>
            <person name="Weissenberger G."/>
            <person name="Zhu Y."/>
            <person name="Hemphill L."/>
            <person name="Shang Y."/>
            <person name="Youmans B."/>
            <person name="Ayvaz T."/>
            <person name="Ross M."/>
            <person name="Santibanez J."/>
            <person name="Aqrawi P."/>
            <person name="Gross S."/>
            <person name="Joshi V."/>
            <person name="Fowler G."/>
            <person name="Nazareth L."/>
            <person name="Reid J."/>
            <person name="Worley K."/>
            <person name="Petrosino J."/>
            <person name="Highlander S."/>
            <person name="Gibbs R."/>
        </authorList>
    </citation>
    <scope>NUCLEOTIDE SEQUENCE [LARGE SCALE GENOMIC DNA]</scope>
    <source>
        <strain evidence="3 4">ATCC BAA-614</strain>
    </source>
</reference>
<evidence type="ECO:0000313" key="3">
    <source>
        <dbReference type="EMBL" id="EFG78078.1"/>
    </source>
</evidence>
<dbReference type="AlphaFoldDB" id="D5P750"/>
<dbReference type="eggNOG" id="ENOG5031EJJ">
    <property type="taxonomic scope" value="Bacteria"/>
</dbReference>
<sequence>MKERSMVSFARGMSRVFAGAIAAGAAGVAMLFTGAVTAAGPVGADGGMDAPEPAPAPSPAPNCTAADLAQVSAGVAAATSAYLFTHPDVNDYFTSLRGQPRADARDQLKQYMDANPQTHADLEGIRQPLTDFHNRCQ</sequence>
<dbReference type="Pfam" id="PF16525">
    <property type="entry name" value="MHB"/>
    <property type="match status" value="1"/>
</dbReference>
<accession>D5P750</accession>
<comment type="caution">
    <text evidence="3">The sequence shown here is derived from an EMBL/GenBank/DDBJ whole genome shotgun (WGS) entry which is preliminary data.</text>
</comment>